<evidence type="ECO:0000313" key="1">
    <source>
        <dbReference type="EMBL" id="KAK7464618.1"/>
    </source>
</evidence>
<proteinExistence type="predicted"/>
<name>A0ABD0J7U4_9CAEN</name>
<evidence type="ECO:0000313" key="2">
    <source>
        <dbReference type="Proteomes" id="UP001519460"/>
    </source>
</evidence>
<comment type="caution">
    <text evidence="1">The sequence shown here is derived from an EMBL/GenBank/DDBJ whole genome shotgun (WGS) entry which is preliminary data.</text>
</comment>
<reference evidence="1 2" key="1">
    <citation type="journal article" date="2023" name="Sci. Data">
        <title>Genome assembly of the Korean intertidal mud-creeper Batillaria attramentaria.</title>
        <authorList>
            <person name="Patra A.K."/>
            <person name="Ho P.T."/>
            <person name="Jun S."/>
            <person name="Lee S.J."/>
            <person name="Kim Y."/>
            <person name="Won Y.J."/>
        </authorList>
    </citation>
    <scope>NUCLEOTIDE SEQUENCE [LARGE SCALE GENOMIC DNA]</scope>
    <source>
        <strain evidence="1">Wonlab-2016</strain>
    </source>
</reference>
<protein>
    <submittedName>
        <fullName evidence="1">Uncharacterized protein</fullName>
    </submittedName>
</protein>
<accession>A0ABD0J7U4</accession>
<keyword evidence="2" id="KW-1185">Reference proteome</keyword>
<feature type="non-terminal residue" evidence="1">
    <location>
        <position position="1"/>
    </location>
</feature>
<gene>
    <name evidence="1" type="ORF">BaRGS_00037818</name>
</gene>
<sequence length="116" mass="13018">VISQADEGREEEGRRGCAVGECRWGPGGYRSRAPQEGINNYLTALDVRHTGIKRHIRIGTETNTYWPDTNCCPCSGHLHNHTFYSANMSCCPNSGCYPPHRHRLLGSLITQYKLTL</sequence>
<organism evidence="1 2">
    <name type="scientific">Batillaria attramentaria</name>
    <dbReference type="NCBI Taxonomy" id="370345"/>
    <lineage>
        <taxon>Eukaryota</taxon>
        <taxon>Metazoa</taxon>
        <taxon>Spiralia</taxon>
        <taxon>Lophotrochozoa</taxon>
        <taxon>Mollusca</taxon>
        <taxon>Gastropoda</taxon>
        <taxon>Caenogastropoda</taxon>
        <taxon>Sorbeoconcha</taxon>
        <taxon>Cerithioidea</taxon>
        <taxon>Batillariidae</taxon>
        <taxon>Batillaria</taxon>
    </lineage>
</organism>
<dbReference type="AlphaFoldDB" id="A0ABD0J7U4"/>
<dbReference type="Proteomes" id="UP001519460">
    <property type="component" value="Unassembled WGS sequence"/>
</dbReference>
<dbReference type="EMBL" id="JACVVK020000582">
    <property type="protein sequence ID" value="KAK7464618.1"/>
    <property type="molecule type" value="Genomic_DNA"/>
</dbReference>